<dbReference type="Pfam" id="PF13692">
    <property type="entry name" value="Glyco_trans_1_4"/>
    <property type="match status" value="1"/>
</dbReference>
<dbReference type="AlphaFoldDB" id="A0A256IK25"/>
<accession>A0A256IK25</accession>
<dbReference type="GO" id="GO:0016757">
    <property type="term" value="F:glycosyltransferase activity"/>
    <property type="evidence" value="ECO:0007669"/>
    <property type="project" value="TreeGrafter"/>
</dbReference>
<keyword evidence="1" id="KW-0808">Transferase</keyword>
<dbReference type="PANTHER" id="PTHR46401:SF2">
    <property type="entry name" value="GLYCOSYLTRANSFERASE WBBK-RELATED"/>
    <property type="match status" value="1"/>
</dbReference>
<dbReference type="EMBL" id="NHOW01000231">
    <property type="protein sequence ID" value="OYR56874.1"/>
    <property type="molecule type" value="Genomic_DNA"/>
</dbReference>
<dbReference type="PANTHER" id="PTHR46401">
    <property type="entry name" value="GLYCOSYLTRANSFERASE WBBK-RELATED"/>
    <property type="match status" value="1"/>
</dbReference>
<name>A0A256IK25_HALEZ</name>
<evidence type="ECO:0000313" key="3">
    <source>
        <dbReference type="EMBL" id="OYR56874.1"/>
    </source>
</evidence>
<dbReference type="Pfam" id="PF13439">
    <property type="entry name" value="Glyco_transf_4"/>
    <property type="match status" value="1"/>
</dbReference>
<dbReference type="RefSeq" id="WP_094580742.1">
    <property type="nucleotide sequence ID" value="NZ_NHOW01000231.1"/>
</dbReference>
<organism evidence="3 4">
    <name type="scientific">Halorubrum ezzemoulense</name>
    <name type="common">Halorubrum chaoviator</name>
    <dbReference type="NCBI Taxonomy" id="337243"/>
    <lineage>
        <taxon>Archaea</taxon>
        <taxon>Methanobacteriati</taxon>
        <taxon>Methanobacteriota</taxon>
        <taxon>Stenosarchaea group</taxon>
        <taxon>Halobacteria</taxon>
        <taxon>Halobacteriales</taxon>
        <taxon>Haloferacaceae</taxon>
        <taxon>Halorubrum</taxon>
    </lineage>
</organism>
<evidence type="ECO:0000256" key="1">
    <source>
        <dbReference type="ARBA" id="ARBA00022679"/>
    </source>
</evidence>
<proteinExistence type="predicted"/>
<reference evidence="3 4" key="1">
    <citation type="journal article" date="2014" name="Front. Microbiol.">
        <title>Population and genomic analysis of the genus Halorubrum.</title>
        <authorList>
            <person name="Fullmer M.S."/>
            <person name="Soucy S.M."/>
            <person name="Swithers K.S."/>
            <person name="Makkay A.M."/>
            <person name="Wheeler R."/>
            <person name="Ventosa A."/>
            <person name="Gogarten J.P."/>
            <person name="Papke R.T."/>
        </authorList>
    </citation>
    <scope>NUCLEOTIDE SEQUENCE [LARGE SCALE GENOMIC DNA]</scope>
    <source>
        <strain evidence="3 4">LD3</strain>
    </source>
</reference>
<dbReference type="Proteomes" id="UP000216409">
    <property type="component" value="Unassembled WGS sequence"/>
</dbReference>
<feature type="domain" description="Glycosyltransferase subfamily 4-like N-terminal" evidence="2">
    <location>
        <begin position="34"/>
        <end position="187"/>
    </location>
</feature>
<evidence type="ECO:0000313" key="4">
    <source>
        <dbReference type="Proteomes" id="UP000216409"/>
    </source>
</evidence>
<gene>
    <name evidence="3" type="ORF">DJ83_18520</name>
</gene>
<comment type="caution">
    <text evidence="3">The sequence shown here is derived from an EMBL/GenBank/DDBJ whole genome shotgun (WGS) entry which is preliminary data.</text>
</comment>
<sequence length="387" mass="43858">MDSKEIQNVWVLATFDTSNPLGSTEPYYIVQKIAKKWDTHIFAPNSGSIDSAHEHQLPATSLGAVVLLNFILIPQFIWYCLRRPPDLVYVYKDIFTPVLIAKILTDATIIYDLRSDPYDQSKEFETKKADRRIYHLMLYFGYRLHRFTLPRIDGVITLSEELAERIQANYGVPRDRIGLIPLAADPQKFAPVDSNNERLQIVYLGSLAEFRGLDDLVIALASLDPQQKSRVRLDIYGEASDHFINELESLCPEGPPIEWHGYVEHELLAESAAACDIAVSPLPALDSFKLSSPAKIYEYIALGLPIVATNITPHKRILNENCAVFVPPSEPQAMTEAFARLIDDDEYRSQLGIEARQIALENTWEDRFEGLCDYVENWQTNPSEANS</sequence>
<dbReference type="InterPro" id="IPR028098">
    <property type="entry name" value="Glyco_trans_4-like_N"/>
</dbReference>
<dbReference type="Gene3D" id="3.40.50.2000">
    <property type="entry name" value="Glycogen Phosphorylase B"/>
    <property type="match status" value="2"/>
</dbReference>
<evidence type="ECO:0000259" key="2">
    <source>
        <dbReference type="Pfam" id="PF13439"/>
    </source>
</evidence>
<dbReference type="SUPFAM" id="SSF53756">
    <property type="entry name" value="UDP-Glycosyltransferase/glycogen phosphorylase"/>
    <property type="match status" value="1"/>
</dbReference>
<protein>
    <recommendedName>
        <fullName evidence="2">Glycosyltransferase subfamily 4-like N-terminal domain-containing protein</fullName>
    </recommendedName>
</protein>